<dbReference type="RefSeq" id="WP_046516509.1">
    <property type="nucleotide sequence ID" value="NZ_LAYZ01000024.1"/>
</dbReference>
<dbReference type="OrthoDB" id="581534at2"/>
<dbReference type="GO" id="GO:0016747">
    <property type="term" value="F:acyltransferase activity, transferring groups other than amino-acyl groups"/>
    <property type="evidence" value="ECO:0007669"/>
    <property type="project" value="InterPro"/>
</dbReference>
<keyword evidence="3" id="KW-1185">Reference proteome</keyword>
<evidence type="ECO:0000313" key="2">
    <source>
        <dbReference type="EMBL" id="KKK33877.1"/>
    </source>
</evidence>
<dbReference type="PROSITE" id="PS51186">
    <property type="entry name" value="GNAT"/>
    <property type="match status" value="1"/>
</dbReference>
<feature type="domain" description="N-acetyltransferase" evidence="1">
    <location>
        <begin position="25"/>
        <end position="179"/>
    </location>
</feature>
<dbReference type="Pfam" id="PF00583">
    <property type="entry name" value="Acetyltransf_1"/>
    <property type="match status" value="1"/>
</dbReference>
<dbReference type="CDD" id="cd04301">
    <property type="entry name" value="NAT_SF"/>
    <property type="match status" value="1"/>
</dbReference>
<dbReference type="AlphaFoldDB" id="A0A0M2SM04"/>
<dbReference type="SUPFAM" id="SSF55729">
    <property type="entry name" value="Acyl-CoA N-acyltransferases (Nat)"/>
    <property type="match status" value="1"/>
</dbReference>
<dbReference type="Proteomes" id="UP000034287">
    <property type="component" value="Unassembled WGS sequence"/>
</dbReference>
<dbReference type="STRING" id="1432562.WN59_09700"/>
<sequence length="183" mass="20899">MKHIKLQMIRENLEDIPGHGLPDGYSFKMFEPGDEKLWANIETQVDEFDSEAAALERFRREFGEHIDEMGHRCLFLIEPCGEAVGTATAWYGDLHGDGNIRGRIHWVGIMPEYQGRGLSKPLLGEAMAILAEFHDSAYLTSQTTSWQAVNMYLNFGFRPVRLDDGYEEAWSLLEEKLGRIIGY</sequence>
<dbReference type="EMBL" id="LAYZ01000024">
    <property type="protein sequence ID" value="KKK33877.1"/>
    <property type="molecule type" value="Genomic_DNA"/>
</dbReference>
<dbReference type="InterPro" id="IPR000182">
    <property type="entry name" value="GNAT_dom"/>
</dbReference>
<dbReference type="Gene3D" id="3.40.630.30">
    <property type="match status" value="1"/>
</dbReference>
<protein>
    <recommendedName>
        <fullName evidence="1">N-acetyltransferase domain-containing protein</fullName>
    </recommendedName>
</protein>
<accession>A0A0M2SM04</accession>
<name>A0A0M2SM04_9STAP</name>
<organism evidence="2 3">
    <name type="scientific">Salinicoccus sediminis</name>
    <dbReference type="NCBI Taxonomy" id="1432562"/>
    <lineage>
        <taxon>Bacteria</taxon>
        <taxon>Bacillati</taxon>
        <taxon>Bacillota</taxon>
        <taxon>Bacilli</taxon>
        <taxon>Bacillales</taxon>
        <taxon>Staphylococcaceae</taxon>
        <taxon>Salinicoccus</taxon>
    </lineage>
</organism>
<evidence type="ECO:0000259" key="1">
    <source>
        <dbReference type="PROSITE" id="PS51186"/>
    </source>
</evidence>
<comment type="caution">
    <text evidence="2">The sequence shown here is derived from an EMBL/GenBank/DDBJ whole genome shotgun (WGS) entry which is preliminary data.</text>
</comment>
<reference evidence="2 3" key="1">
    <citation type="submission" date="2015-04" db="EMBL/GenBank/DDBJ databases">
        <title>Taxonomic description and genome sequence of Salinicoccus sediminis sp. nov., a novel hyper halotolerant bacterium isolated from marine sediment.</title>
        <authorList>
            <person name="Mathan Kumar R."/>
            <person name="Kaur G."/>
            <person name="Kumar N."/>
            <person name="Kumar A."/>
            <person name="Singh N.K."/>
            <person name="Kaur N."/>
            <person name="Mayilraj S."/>
        </authorList>
    </citation>
    <scope>NUCLEOTIDE SEQUENCE [LARGE SCALE GENOMIC DNA]</scope>
    <source>
        <strain evidence="2 3">SV-16</strain>
    </source>
</reference>
<gene>
    <name evidence="2" type="ORF">WN59_09700</name>
</gene>
<evidence type="ECO:0000313" key="3">
    <source>
        <dbReference type="Proteomes" id="UP000034287"/>
    </source>
</evidence>
<dbReference type="InterPro" id="IPR016181">
    <property type="entry name" value="Acyl_CoA_acyltransferase"/>
</dbReference>
<proteinExistence type="predicted"/>
<dbReference type="PATRIC" id="fig|1432562.3.peg.1921"/>